<reference evidence="4 5" key="2">
    <citation type="submission" date="2016-10" db="EMBL/GenBank/DDBJ databases">
        <authorList>
            <person name="Varghese N."/>
            <person name="Submissions S."/>
        </authorList>
    </citation>
    <scope>NUCLEOTIDE SEQUENCE [LARGE SCALE GENOMIC DNA]</scope>
    <source>
        <strain evidence="5">ATCC 20501</strain>
        <strain evidence="3 4">CGMCC 4.3529</strain>
    </source>
</reference>
<accession>A0A1H5UIV0</accession>
<evidence type="ECO:0000313" key="5">
    <source>
        <dbReference type="Proteomes" id="UP000236729"/>
    </source>
</evidence>
<gene>
    <name evidence="2" type="ORF">SAMN02982929_00527</name>
    <name evidence="3" type="ORF">SAMN05216506_1011543</name>
</gene>
<dbReference type="EMBL" id="FOME01000001">
    <property type="protein sequence ID" value="SFC73465.1"/>
    <property type="molecule type" value="Genomic_DNA"/>
</dbReference>
<evidence type="ECO:0000313" key="4">
    <source>
        <dbReference type="Proteomes" id="UP000199690"/>
    </source>
</evidence>
<feature type="compositionally biased region" description="Basic and acidic residues" evidence="1">
    <location>
        <begin position="31"/>
        <end position="46"/>
    </location>
</feature>
<feature type="region of interest" description="Disordered" evidence="1">
    <location>
        <begin position="1"/>
        <end position="57"/>
    </location>
</feature>
<evidence type="ECO:0000256" key="1">
    <source>
        <dbReference type="SAM" id="MobiDB-lite"/>
    </source>
</evidence>
<protein>
    <submittedName>
        <fullName evidence="2">Uncharacterized protein</fullName>
    </submittedName>
</protein>
<dbReference type="EMBL" id="FNVB01000002">
    <property type="protein sequence ID" value="SEF74291.1"/>
    <property type="molecule type" value="Genomic_DNA"/>
</dbReference>
<sequence>MEDTSAPHQLQPHPTAPQGNVTQPGHKKPQERKINDARDHHCESRRGGAVNRGEAEQ</sequence>
<dbReference type="Proteomes" id="UP000236729">
    <property type="component" value="Unassembled WGS sequence"/>
</dbReference>
<name>A0A1H5UIV0_9PSEU</name>
<organism evidence="2 5">
    <name type="scientific">Saccharopolyspora kobensis</name>
    <dbReference type="NCBI Taxonomy" id="146035"/>
    <lineage>
        <taxon>Bacteria</taxon>
        <taxon>Bacillati</taxon>
        <taxon>Actinomycetota</taxon>
        <taxon>Actinomycetes</taxon>
        <taxon>Pseudonocardiales</taxon>
        <taxon>Pseudonocardiaceae</taxon>
        <taxon>Saccharopolyspora</taxon>
    </lineage>
</organism>
<reference evidence="2" key="1">
    <citation type="submission" date="2016-10" db="EMBL/GenBank/DDBJ databases">
        <authorList>
            <person name="de Groot N.N."/>
        </authorList>
    </citation>
    <scope>NUCLEOTIDE SEQUENCE [LARGE SCALE GENOMIC DNA]</scope>
    <source>
        <strain evidence="2">ATCC 20501</strain>
    </source>
</reference>
<accession>A0A1I1LKG2</accession>
<evidence type="ECO:0000313" key="2">
    <source>
        <dbReference type="EMBL" id="SEF74291.1"/>
    </source>
</evidence>
<keyword evidence="4" id="KW-1185">Reference proteome</keyword>
<proteinExistence type="predicted"/>
<evidence type="ECO:0000313" key="3">
    <source>
        <dbReference type="EMBL" id="SFC73465.1"/>
    </source>
</evidence>
<dbReference type="AlphaFoldDB" id="A0A1H5UIV0"/>
<dbReference type="Proteomes" id="UP000199690">
    <property type="component" value="Unassembled WGS sequence"/>
</dbReference>